<gene>
    <name evidence="1" type="ORF">QO002_000045</name>
</gene>
<name>A0ABU0BI20_9HYPH</name>
<keyword evidence="2" id="KW-1185">Reference proteome</keyword>
<protein>
    <submittedName>
        <fullName evidence="1">Uncharacterized protein</fullName>
    </submittedName>
</protein>
<proteinExistence type="predicted"/>
<comment type="caution">
    <text evidence="1">The sequence shown here is derived from an EMBL/GenBank/DDBJ whole genome shotgun (WGS) entry which is preliminary data.</text>
</comment>
<sequence>MRNPAPPSQGFLLLFLYNSQSRLDQNITYKRNIFVRHTPSPTMRCQMPKSAERVFGNPITQIFAFYPTMKMPLGKKADLKYISKHAIEIPFIIIR</sequence>
<accession>A0ABU0BI20</accession>
<reference evidence="1 2" key="1">
    <citation type="submission" date="2023-07" db="EMBL/GenBank/DDBJ databases">
        <title>Genomic Encyclopedia of Type Strains, Phase IV (KMG-IV): sequencing the most valuable type-strain genomes for metagenomic binning, comparative biology and taxonomic classification.</title>
        <authorList>
            <person name="Goeker M."/>
        </authorList>
    </citation>
    <scope>NUCLEOTIDE SEQUENCE [LARGE SCALE GENOMIC DNA]</scope>
    <source>
        <strain evidence="1 2">DSM 1112</strain>
    </source>
</reference>
<dbReference type="Proteomes" id="UP001230207">
    <property type="component" value="Unassembled WGS sequence"/>
</dbReference>
<evidence type="ECO:0000313" key="2">
    <source>
        <dbReference type="Proteomes" id="UP001230207"/>
    </source>
</evidence>
<organism evidence="1 2">
    <name type="scientific">Pararhizobium capsulatum DSM 1112</name>
    <dbReference type="NCBI Taxonomy" id="1121113"/>
    <lineage>
        <taxon>Bacteria</taxon>
        <taxon>Pseudomonadati</taxon>
        <taxon>Pseudomonadota</taxon>
        <taxon>Alphaproteobacteria</taxon>
        <taxon>Hyphomicrobiales</taxon>
        <taxon>Rhizobiaceae</taxon>
        <taxon>Rhizobium/Agrobacterium group</taxon>
        <taxon>Pararhizobium</taxon>
    </lineage>
</organism>
<dbReference type="EMBL" id="JAUSVF010000001">
    <property type="protein sequence ID" value="MDQ0317907.1"/>
    <property type="molecule type" value="Genomic_DNA"/>
</dbReference>
<evidence type="ECO:0000313" key="1">
    <source>
        <dbReference type="EMBL" id="MDQ0317907.1"/>
    </source>
</evidence>